<dbReference type="GO" id="GO:0000976">
    <property type="term" value="F:transcription cis-regulatory region binding"/>
    <property type="evidence" value="ECO:0007669"/>
    <property type="project" value="TreeGrafter"/>
</dbReference>
<dbReference type="SMART" id="SM00342">
    <property type="entry name" value="HTH_ARAC"/>
    <property type="match status" value="1"/>
</dbReference>
<dbReference type="PANTHER" id="PTHR47894">
    <property type="entry name" value="HTH-TYPE TRANSCRIPTIONAL REGULATOR GADX"/>
    <property type="match status" value="1"/>
</dbReference>
<name>F0IR43_STRSA</name>
<dbReference type="PROSITE" id="PS01124">
    <property type="entry name" value="HTH_ARAC_FAMILY_2"/>
    <property type="match status" value="1"/>
</dbReference>
<evidence type="ECO:0000256" key="3">
    <source>
        <dbReference type="ARBA" id="ARBA00023163"/>
    </source>
</evidence>
<dbReference type="EMBL" id="AEXZ01000004">
    <property type="protein sequence ID" value="EGD39740.1"/>
    <property type="molecule type" value="Genomic_DNA"/>
</dbReference>
<dbReference type="Gene3D" id="1.10.10.60">
    <property type="entry name" value="Homeodomain-like"/>
    <property type="match status" value="1"/>
</dbReference>
<dbReference type="SUPFAM" id="SSF46689">
    <property type="entry name" value="Homeodomain-like"/>
    <property type="match status" value="1"/>
</dbReference>
<dbReference type="GO" id="GO:0005829">
    <property type="term" value="C:cytosol"/>
    <property type="evidence" value="ECO:0007669"/>
    <property type="project" value="TreeGrafter"/>
</dbReference>
<evidence type="ECO:0000256" key="2">
    <source>
        <dbReference type="ARBA" id="ARBA00023125"/>
    </source>
</evidence>
<evidence type="ECO:0000256" key="1">
    <source>
        <dbReference type="ARBA" id="ARBA00023015"/>
    </source>
</evidence>
<dbReference type="PATRIC" id="fig|888812.3.peg.297"/>
<protein>
    <submittedName>
        <fullName evidence="5">Transcriptional regulator</fullName>
    </submittedName>
</protein>
<dbReference type="HOGENOM" id="CLU_047522_1_1_9"/>
<dbReference type="AlphaFoldDB" id="F0IR43"/>
<dbReference type="Proteomes" id="UP000004562">
    <property type="component" value="Unassembled WGS sequence"/>
</dbReference>
<evidence type="ECO:0000313" key="6">
    <source>
        <dbReference type="Proteomes" id="UP000004562"/>
    </source>
</evidence>
<keyword evidence="2" id="KW-0238">DNA-binding</keyword>
<comment type="caution">
    <text evidence="5">The sequence shown here is derived from an EMBL/GenBank/DDBJ whole genome shotgun (WGS) entry which is preliminary data.</text>
</comment>
<dbReference type="InterPro" id="IPR018060">
    <property type="entry name" value="HTH_AraC"/>
</dbReference>
<reference evidence="5 6" key="1">
    <citation type="submission" date="2011-02" db="EMBL/GenBank/DDBJ databases">
        <authorList>
            <person name="Muzny D."/>
            <person name="Qin X."/>
            <person name="Deng J."/>
            <person name="Jiang H."/>
            <person name="Liu Y."/>
            <person name="Qu J."/>
            <person name="Song X.-Z."/>
            <person name="Zhang L."/>
            <person name="Thornton R."/>
            <person name="Coyle M."/>
            <person name="Francisco L."/>
            <person name="Jackson L."/>
            <person name="Javaid M."/>
            <person name="Korchina V."/>
            <person name="Kovar C."/>
            <person name="Mata R."/>
            <person name="Mathew T."/>
            <person name="Ngo R."/>
            <person name="Nguyen L."/>
            <person name="Nguyen N."/>
            <person name="Okwuonu G."/>
            <person name="Ongeri F."/>
            <person name="Pham C."/>
            <person name="Simmons D."/>
            <person name="Wilczek-Boney K."/>
            <person name="Hale W."/>
            <person name="Jakkamsetti A."/>
            <person name="Pham P."/>
            <person name="Ruth R."/>
            <person name="San Lucas F."/>
            <person name="Warren J."/>
            <person name="Zhang J."/>
            <person name="Zhao Z."/>
            <person name="Zhou C."/>
            <person name="Zhu D."/>
            <person name="Lee S."/>
            <person name="Bess C."/>
            <person name="Blankenburg K."/>
            <person name="Forbes L."/>
            <person name="Fu Q."/>
            <person name="Gubbala S."/>
            <person name="Hirani K."/>
            <person name="Jayaseelan J.C."/>
            <person name="Lara F."/>
            <person name="Munidasa M."/>
            <person name="Palculict T."/>
            <person name="Patil S."/>
            <person name="Pu L.-L."/>
            <person name="Saada N."/>
            <person name="Tang L."/>
            <person name="Weissenberger G."/>
            <person name="Zhu Y."/>
            <person name="Hemphill L."/>
            <person name="Shang Y."/>
            <person name="Youmans B."/>
            <person name="Ayvaz T."/>
            <person name="Ross M."/>
            <person name="Santibanez J."/>
            <person name="Aqrawi P."/>
            <person name="Gross S."/>
            <person name="Joshi V."/>
            <person name="Fowler G."/>
            <person name="Nazareth L."/>
            <person name="Reid J."/>
            <person name="Worley K."/>
            <person name="Petrosino J."/>
            <person name="Highlander S."/>
            <person name="Gibbs R."/>
        </authorList>
    </citation>
    <scope>NUCLEOTIDE SEQUENCE [LARGE SCALE GENOMIC DNA]</scope>
    <source>
        <strain evidence="5 6">SK160</strain>
    </source>
</reference>
<sequence length="336" mass="38218">MLLKRKWRNPMRLSLSQQYIDNLKQIGLDLNMILELANLPDTTWKEEMNLSTLDYYHLLTAFDKVANDEQIIAMSRIKDIQMFMPPFFAALSSKNGLAAIEHFAKYKKITGPIVVSIETFDDLVRVSYRYDYPGLDLPRFAVLNEQLLLVDLVRTGTGENITPVHVGTPYTYEEASLTAFGCHVEEMEGNEVVFKKSDLGNPFLTANNVMLDYLEPQLKERLAEAMTSESFTGIVQQKLYQAVPSGAFSIEDIAATLGISSRTLQRNLTTEGTKFNQELQNVQKILAFGYFKNPDMTTDDVAYLLGYSEVSSFSRAFKKWTGKTISEYREEIQKQS</sequence>
<feature type="domain" description="HTH araC/xylS-type" evidence="4">
    <location>
        <begin position="229"/>
        <end position="331"/>
    </location>
</feature>
<dbReference type="GO" id="GO:0003700">
    <property type="term" value="F:DNA-binding transcription factor activity"/>
    <property type="evidence" value="ECO:0007669"/>
    <property type="project" value="InterPro"/>
</dbReference>
<organism evidence="5 6">
    <name type="scientific">Streptococcus sanguinis SK160</name>
    <dbReference type="NCBI Taxonomy" id="888812"/>
    <lineage>
        <taxon>Bacteria</taxon>
        <taxon>Bacillati</taxon>
        <taxon>Bacillota</taxon>
        <taxon>Bacilli</taxon>
        <taxon>Lactobacillales</taxon>
        <taxon>Streptococcaceae</taxon>
        <taxon>Streptococcus</taxon>
    </lineage>
</organism>
<dbReference type="Pfam" id="PF12833">
    <property type="entry name" value="HTH_18"/>
    <property type="match status" value="1"/>
</dbReference>
<dbReference type="PANTHER" id="PTHR47894:SF1">
    <property type="entry name" value="HTH-TYPE TRANSCRIPTIONAL REGULATOR VQSM"/>
    <property type="match status" value="1"/>
</dbReference>
<keyword evidence="3" id="KW-0804">Transcription</keyword>
<accession>F0IR43</accession>
<proteinExistence type="predicted"/>
<keyword evidence="1" id="KW-0805">Transcription regulation</keyword>
<gene>
    <name evidence="5" type="primary">yneE</name>
    <name evidence="5" type="ORF">HMPREF9384_0305</name>
</gene>
<dbReference type="InterPro" id="IPR009057">
    <property type="entry name" value="Homeodomain-like_sf"/>
</dbReference>
<evidence type="ECO:0000259" key="4">
    <source>
        <dbReference type="PROSITE" id="PS01124"/>
    </source>
</evidence>
<evidence type="ECO:0000313" key="5">
    <source>
        <dbReference type="EMBL" id="EGD39740.1"/>
    </source>
</evidence>